<dbReference type="EMBL" id="CAJRST010036666">
    <property type="protein sequence ID" value="CAG5989885.1"/>
    <property type="molecule type" value="Genomic_DNA"/>
</dbReference>
<feature type="region of interest" description="Disordered" evidence="1">
    <location>
        <begin position="55"/>
        <end position="74"/>
    </location>
</feature>
<evidence type="ECO:0000313" key="3">
    <source>
        <dbReference type="Proteomes" id="UP000677803"/>
    </source>
</evidence>
<keyword evidence="3" id="KW-1185">Reference proteome</keyword>
<dbReference type="AlphaFoldDB" id="A0A8S4BMQ4"/>
<comment type="caution">
    <text evidence="2">The sequence shown here is derived from an EMBL/GenBank/DDBJ whole genome shotgun (WGS) entry which is preliminary data.</text>
</comment>
<protein>
    <submittedName>
        <fullName evidence="2">(Atlantic silverside) hypothetical protein</fullName>
    </submittedName>
</protein>
<dbReference type="OrthoDB" id="8882652at2759"/>
<gene>
    <name evidence="2" type="ORF">MMEN_LOCUS17282</name>
</gene>
<name>A0A8S4BMQ4_9TELE</name>
<feature type="compositionally biased region" description="Low complexity" evidence="1">
    <location>
        <begin position="57"/>
        <end position="67"/>
    </location>
</feature>
<organism evidence="2 3">
    <name type="scientific">Menidia menidia</name>
    <name type="common">Atlantic silverside</name>
    <dbReference type="NCBI Taxonomy" id="238744"/>
    <lineage>
        <taxon>Eukaryota</taxon>
        <taxon>Metazoa</taxon>
        <taxon>Chordata</taxon>
        <taxon>Craniata</taxon>
        <taxon>Vertebrata</taxon>
        <taxon>Euteleostomi</taxon>
        <taxon>Actinopterygii</taxon>
        <taxon>Neopterygii</taxon>
        <taxon>Teleostei</taxon>
        <taxon>Neoteleostei</taxon>
        <taxon>Acanthomorphata</taxon>
        <taxon>Ovalentaria</taxon>
        <taxon>Atherinomorphae</taxon>
        <taxon>Atheriniformes</taxon>
        <taxon>Atherinopsidae</taxon>
        <taxon>Menidiinae</taxon>
        <taxon>Menidia</taxon>
    </lineage>
</organism>
<accession>A0A8S4BMQ4</accession>
<evidence type="ECO:0000256" key="1">
    <source>
        <dbReference type="SAM" id="MobiDB-lite"/>
    </source>
</evidence>
<feature type="compositionally biased region" description="Basic and acidic residues" evidence="1">
    <location>
        <begin position="7"/>
        <end position="20"/>
    </location>
</feature>
<proteinExistence type="predicted"/>
<feature type="region of interest" description="Disordered" evidence="1">
    <location>
        <begin position="1"/>
        <end position="20"/>
    </location>
</feature>
<reference evidence="2" key="1">
    <citation type="submission" date="2021-05" db="EMBL/GenBank/DDBJ databases">
        <authorList>
            <person name="Tigano A."/>
        </authorList>
    </citation>
    <scope>NUCLEOTIDE SEQUENCE</scope>
</reference>
<evidence type="ECO:0000313" key="2">
    <source>
        <dbReference type="EMBL" id="CAG5989885.1"/>
    </source>
</evidence>
<sequence length="74" mass="7959">MGPASLQEERELGKKSKEEMEGYSCLMQAGSQLENTLLQVTVPVSMKEVGVGKTLVSSSPSQSAQPSVTFQKKL</sequence>
<dbReference type="Proteomes" id="UP000677803">
    <property type="component" value="Unassembled WGS sequence"/>
</dbReference>